<name>A0ABW2AVY1_9MICO</name>
<evidence type="ECO:0000256" key="5">
    <source>
        <dbReference type="SAM" id="SignalP"/>
    </source>
</evidence>
<dbReference type="InterPro" id="IPR011098">
    <property type="entry name" value="G5_dom"/>
</dbReference>
<protein>
    <submittedName>
        <fullName evidence="7">Resuscitation-promoting factor</fullName>
    </submittedName>
</protein>
<evidence type="ECO:0000256" key="4">
    <source>
        <dbReference type="SAM" id="MobiDB-lite"/>
    </source>
</evidence>
<evidence type="ECO:0000256" key="2">
    <source>
        <dbReference type="ARBA" id="ARBA00022729"/>
    </source>
</evidence>
<gene>
    <name evidence="7" type="ORF">ACFQBT_14925</name>
</gene>
<dbReference type="EMBL" id="JBHSWJ010000002">
    <property type="protein sequence ID" value="MFC6715025.1"/>
    <property type="molecule type" value="Genomic_DNA"/>
</dbReference>
<dbReference type="Proteomes" id="UP001596356">
    <property type="component" value="Unassembled WGS sequence"/>
</dbReference>
<feature type="domain" description="G5" evidence="6">
    <location>
        <begin position="81"/>
        <end position="161"/>
    </location>
</feature>
<feature type="compositionally biased region" description="Low complexity" evidence="4">
    <location>
        <begin position="31"/>
        <end position="66"/>
    </location>
</feature>
<dbReference type="RefSeq" id="WP_377823830.1">
    <property type="nucleotide sequence ID" value="NZ_JBHSWJ010000002.1"/>
</dbReference>
<proteinExistence type="inferred from homology"/>
<keyword evidence="8" id="KW-1185">Reference proteome</keyword>
<feature type="chain" id="PRO_5046007359" evidence="5">
    <location>
        <begin position="26"/>
        <end position="268"/>
    </location>
</feature>
<evidence type="ECO:0000256" key="1">
    <source>
        <dbReference type="ARBA" id="ARBA00010830"/>
    </source>
</evidence>
<evidence type="ECO:0000256" key="3">
    <source>
        <dbReference type="ARBA" id="ARBA00022801"/>
    </source>
</evidence>
<dbReference type="SMART" id="SM01208">
    <property type="entry name" value="G5"/>
    <property type="match status" value="1"/>
</dbReference>
<feature type="region of interest" description="Disordered" evidence="4">
    <location>
        <begin position="19"/>
        <end position="90"/>
    </location>
</feature>
<organism evidence="7 8">
    <name type="scientific">Branchiibius cervicis</name>
    <dbReference type="NCBI Taxonomy" id="908252"/>
    <lineage>
        <taxon>Bacteria</taxon>
        <taxon>Bacillati</taxon>
        <taxon>Actinomycetota</taxon>
        <taxon>Actinomycetes</taxon>
        <taxon>Micrococcales</taxon>
        <taxon>Dermacoccaceae</taxon>
        <taxon>Branchiibius</taxon>
    </lineage>
</organism>
<keyword evidence="2 5" id="KW-0732">Signal</keyword>
<reference evidence="8" key="1">
    <citation type="journal article" date="2019" name="Int. J. Syst. Evol. Microbiol.">
        <title>The Global Catalogue of Microorganisms (GCM) 10K type strain sequencing project: providing services to taxonomists for standard genome sequencing and annotation.</title>
        <authorList>
            <consortium name="The Broad Institute Genomics Platform"/>
            <consortium name="The Broad Institute Genome Sequencing Center for Infectious Disease"/>
            <person name="Wu L."/>
            <person name="Ma J."/>
        </authorList>
    </citation>
    <scope>NUCLEOTIDE SEQUENCE [LARGE SCALE GENOMIC DNA]</scope>
    <source>
        <strain evidence="8">NBRC 106593</strain>
    </source>
</reference>
<dbReference type="Gene3D" id="1.10.530.10">
    <property type="match status" value="1"/>
</dbReference>
<feature type="signal peptide" evidence="5">
    <location>
        <begin position="1"/>
        <end position="25"/>
    </location>
</feature>
<dbReference type="Pfam" id="PF06737">
    <property type="entry name" value="Transglycosylas"/>
    <property type="match status" value="1"/>
</dbReference>
<dbReference type="PROSITE" id="PS51109">
    <property type="entry name" value="G5"/>
    <property type="match status" value="1"/>
</dbReference>
<evidence type="ECO:0000313" key="8">
    <source>
        <dbReference type="Proteomes" id="UP001596356"/>
    </source>
</evidence>
<dbReference type="Gene3D" id="2.20.230.10">
    <property type="entry name" value="Resuscitation-promoting factor rpfb"/>
    <property type="match status" value="1"/>
</dbReference>
<sequence length="268" mass="27037">MTMAASSLIAASALAACGTSGSDSAANLQLKPSTSTTSSSSAAAPSSAAPSTSTPSTTTSSKPAVKPTKKATKPASRSEARPATTTRTVTDTTTLGFSTVKKYDSTMAKGTAKVTTAGRIGSAKLTIKQTLVGGKVVKSQTVDRDVLKAPVNKVITIGTKKAVAAPAPSSSGSTSGGSSSGGGLNLARAAMWDRIAWCESGQRWNLVASNSTGTYYGGLMMTRDAWRIGGGLKFASVASQASRAEQITVANSLYAQLGLKPWSCRGAA</sequence>
<dbReference type="CDD" id="cd13925">
    <property type="entry name" value="RPF"/>
    <property type="match status" value="1"/>
</dbReference>
<accession>A0ABW2AVY1</accession>
<evidence type="ECO:0000259" key="6">
    <source>
        <dbReference type="PROSITE" id="PS51109"/>
    </source>
</evidence>
<comment type="similarity">
    <text evidence="1">Belongs to the transglycosylase family. Rpf subfamily.</text>
</comment>
<dbReference type="Pfam" id="PF07501">
    <property type="entry name" value="G5"/>
    <property type="match status" value="1"/>
</dbReference>
<dbReference type="InterPro" id="IPR010618">
    <property type="entry name" value="RPF"/>
</dbReference>
<evidence type="ECO:0000313" key="7">
    <source>
        <dbReference type="EMBL" id="MFC6715025.1"/>
    </source>
</evidence>
<dbReference type="InterPro" id="IPR023346">
    <property type="entry name" value="Lysozyme-like_dom_sf"/>
</dbReference>
<dbReference type="SUPFAM" id="SSF53955">
    <property type="entry name" value="Lysozyme-like"/>
    <property type="match status" value="1"/>
</dbReference>
<comment type="caution">
    <text evidence="7">The sequence shown here is derived from an EMBL/GenBank/DDBJ whole genome shotgun (WGS) entry which is preliminary data.</text>
</comment>
<keyword evidence="3" id="KW-0378">Hydrolase</keyword>